<evidence type="ECO:0000256" key="1">
    <source>
        <dbReference type="SAM" id="Phobius"/>
    </source>
</evidence>
<dbReference type="EMBL" id="JASMQC010000014">
    <property type="protein sequence ID" value="KAK1940533.1"/>
    <property type="molecule type" value="Genomic_DNA"/>
</dbReference>
<name>A0AAD9GLU3_9STRA</name>
<keyword evidence="1" id="KW-0812">Transmembrane</keyword>
<sequence length="794" mass="88316">MLLSATSSDDPRVILELSDSCGSSSTSITRDSGPAPAYPLKVSVQSLRTIGATLSVALTIVGFVIFFTVFDIDLISFSSVDKNDDQRKDLLDYYNSISGSIANAIEKIIGVVLQAVIAIGMLSFATEITLYDYRRWYSRYTAVIVAAAIGFLITSGLSALNVQIVPGQITLRMTMEDLVTTEATTFATSDGVLAMAWNKSTSELTKGNPVLNTVFRSFILPFDASSDGICTNSEYAFSQPSVSFGYPSRSWHSRAVLDVSGTQQAVQFNLNTDLDELNDESLPFKENVARDLLLDLFRYGWSWEVELINISDSVMADIFYSDDVLAWKFAQNQSAESFSLGELVNLTEDTRDDDNFLQASTRMLRSALKFDDDNTSSTTVNYSTVKYARVPISDTVMFDSITLEIAYPSDLQLLTTNYHCSRNGCWDKSQLDADTKYFKQDVRAYGQCLNKDRTEETRFYRDDDSSVVNNSCVDIANSSMRIFSGGKRIAGDMWKYTPPEGTETPGMVHMTNVREIYSVTMGRLSWQFQDLSTLYGAECTAVTCRGIRAIVNESDTNTTHLLLGEPGIPLHMVKYTPIAYASAGDFWTSLVQVLGPEKFKMTAVLPRMFNHLNDDADKMKLLRGLECSQENEIVIDHALKNHLYTEDSHQTACIAAFHFLFQNAIERQQIEIGNTVASTQEPKLRFIGNDYQMAVRASIPIVSVVLSVLGCTVLLVIGVASVCYRNRSTSRFAELTGPRTVAEAMINDSKFPSWLLHLTLERERGCIVPLDQFQIRNVELVHESKANDAIEVSV</sequence>
<keyword evidence="3" id="KW-1185">Reference proteome</keyword>
<organism evidence="2 3">
    <name type="scientific">Phytophthora citrophthora</name>
    <dbReference type="NCBI Taxonomy" id="4793"/>
    <lineage>
        <taxon>Eukaryota</taxon>
        <taxon>Sar</taxon>
        <taxon>Stramenopiles</taxon>
        <taxon>Oomycota</taxon>
        <taxon>Peronosporomycetes</taxon>
        <taxon>Peronosporales</taxon>
        <taxon>Peronosporaceae</taxon>
        <taxon>Phytophthora</taxon>
    </lineage>
</organism>
<dbReference type="AlphaFoldDB" id="A0AAD9GLU3"/>
<evidence type="ECO:0000313" key="3">
    <source>
        <dbReference type="Proteomes" id="UP001259832"/>
    </source>
</evidence>
<dbReference type="Proteomes" id="UP001259832">
    <property type="component" value="Unassembled WGS sequence"/>
</dbReference>
<proteinExistence type="predicted"/>
<evidence type="ECO:0008006" key="4">
    <source>
        <dbReference type="Google" id="ProtNLM"/>
    </source>
</evidence>
<gene>
    <name evidence="2" type="ORF">P3T76_007984</name>
</gene>
<feature type="transmembrane region" description="Helical" evidence="1">
    <location>
        <begin position="108"/>
        <end position="128"/>
    </location>
</feature>
<keyword evidence="1" id="KW-1133">Transmembrane helix</keyword>
<feature type="transmembrane region" description="Helical" evidence="1">
    <location>
        <begin position="50"/>
        <end position="70"/>
    </location>
</feature>
<reference evidence="2" key="1">
    <citation type="submission" date="2023-08" db="EMBL/GenBank/DDBJ databases">
        <title>Reference Genome Resource for the Citrus Pathogen Phytophthora citrophthora.</title>
        <authorList>
            <person name="Moller H."/>
            <person name="Coetzee B."/>
            <person name="Rose L.J."/>
            <person name="Van Niekerk J.M."/>
        </authorList>
    </citation>
    <scope>NUCLEOTIDE SEQUENCE</scope>
    <source>
        <strain evidence="2">STE-U-9442</strain>
    </source>
</reference>
<feature type="transmembrane region" description="Helical" evidence="1">
    <location>
        <begin position="701"/>
        <end position="724"/>
    </location>
</feature>
<evidence type="ECO:0000313" key="2">
    <source>
        <dbReference type="EMBL" id="KAK1940533.1"/>
    </source>
</evidence>
<accession>A0AAD9GLU3</accession>
<comment type="caution">
    <text evidence="2">The sequence shown here is derived from an EMBL/GenBank/DDBJ whole genome shotgun (WGS) entry which is preliminary data.</text>
</comment>
<feature type="transmembrane region" description="Helical" evidence="1">
    <location>
        <begin position="140"/>
        <end position="160"/>
    </location>
</feature>
<keyword evidence="1" id="KW-0472">Membrane</keyword>
<protein>
    <recommendedName>
        <fullName evidence="4">Transmembrane protein</fullName>
    </recommendedName>
</protein>